<dbReference type="OrthoDB" id="9662509at2759"/>
<dbReference type="AlphaFoldDB" id="A0A8J6A3A5"/>
<dbReference type="InterPro" id="IPR036179">
    <property type="entry name" value="Ig-like_dom_sf"/>
</dbReference>
<dbReference type="PANTHER" id="PTHR37366:SF1">
    <property type="entry name" value="SPERM ACROSOME MEMBRANE-ASSOCIATED PROTEIN 6"/>
    <property type="match status" value="1"/>
</dbReference>
<keyword evidence="2" id="KW-0732">Signal</keyword>
<feature type="region of interest" description="Disordered" evidence="1">
    <location>
        <begin position="179"/>
        <end position="207"/>
    </location>
</feature>
<evidence type="ECO:0000256" key="1">
    <source>
        <dbReference type="SAM" id="MobiDB-lite"/>
    </source>
</evidence>
<dbReference type="InterPro" id="IPR034549">
    <property type="entry name" value="SPACA6"/>
</dbReference>
<proteinExistence type="predicted"/>
<dbReference type="SUPFAM" id="SSF48726">
    <property type="entry name" value="Immunoglobulin"/>
    <property type="match status" value="1"/>
</dbReference>
<feature type="compositionally biased region" description="Low complexity" evidence="1">
    <location>
        <begin position="109"/>
        <end position="124"/>
    </location>
</feature>
<dbReference type="GO" id="GO:0007342">
    <property type="term" value="P:fusion of sperm to egg plasma membrane involved in single fertilization"/>
    <property type="evidence" value="ECO:0007669"/>
    <property type="project" value="InterPro"/>
</dbReference>
<evidence type="ECO:0000256" key="2">
    <source>
        <dbReference type="SAM" id="SignalP"/>
    </source>
</evidence>
<evidence type="ECO:0000313" key="4">
    <source>
        <dbReference type="EMBL" id="KAG8511292.1"/>
    </source>
</evidence>
<reference evidence="4" key="1">
    <citation type="journal article" date="2021" name="Evol. Appl.">
        <title>The genome of the Pyrenean desman and the effects of bottlenecks and inbreeding on the genomic landscape of an endangered species.</title>
        <authorList>
            <person name="Escoda L."/>
            <person name="Castresana J."/>
        </authorList>
    </citation>
    <scope>NUCLEOTIDE SEQUENCE</scope>
    <source>
        <strain evidence="4">IBE-C5619</strain>
    </source>
</reference>
<accession>A0A8J6A3A5</accession>
<feature type="region of interest" description="Disordered" evidence="1">
    <location>
        <begin position="107"/>
        <end position="144"/>
    </location>
</feature>
<name>A0A8J6A3A5_GALPY</name>
<comment type="caution">
    <text evidence="4">The sequence shown here is derived from an EMBL/GenBank/DDBJ whole genome shotgun (WGS) entry which is preliminary data.</text>
</comment>
<feature type="domain" description="Ig-like" evidence="3">
    <location>
        <begin position="206"/>
        <end position="318"/>
    </location>
</feature>
<dbReference type="PANTHER" id="PTHR37366">
    <property type="entry name" value="SPERM ACROSOME MEMBRANE-ASSOCIATED PROTEIN 6"/>
    <property type="match status" value="1"/>
</dbReference>
<evidence type="ECO:0000313" key="5">
    <source>
        <dbReference type="Proteomes" id="UP000700334"/>
    </source>
</evidence>
<gene>
    <name evidence="4" type="ORF">J0S82_008774</name>
</gene>
<sequence>MAPLAPAALLVLTALGAPAWACLRCFTTYKERVRVCQSFVGRGSRQVDKCEQAFEDAFRGLRDVEINYYERSHLHDTFTQMTFSLEEVAHDNHLSWGPSHDYPGNNAVSPSRSCRLHSSLRSSSQPQGLRGEGRDVVGPTPGTWSGGLRMSCSYPETRKSLGKVNQVLTQHLLGGGCESRGKVRPGEGSCPDWGRQPQPSPAPAPPGFQEAARRFRCLGCYSYICDFPLDCPVQDVAVIRGRQALFSCAVNFQLPAGELSYYWKFAGGVSRGGAAPARKIRTKDQAYFQGSPQAGGPVARIRPVQPTHRGTFCCVIEHDKLPVARLYFFLNVTGAPPREETELQVAFRQVVSWAPRETRVLEPWTPGLGELLARPDALTPDNQWLLAAAVACASASATLLVW</sequence>
<dbReference type="PROSITE" id="PS50835">
    <property type="entry name" value="IG_LIKE"/>
    <property type="match status" value="1"/>
</dbReference>
<organism evidence="4 5">
    <name type="scientific">Galemys pyrenaicus</name>
    <name type="common">Iberian desman</name>
    <name type="synonym">Pyrenean desman</name>
    <dbReference type="NCBI Taxonomy" id="202257"/>
    <lineage>
        <taxon>Eukaryota</taxon>
        <taxon>Metazoa</taxon>
        <taxon>Chordata</taxon>
        <taxon>Craniata</taxon>
        <taxon>Vertebrata</taxon>
        <taxon>Euteleostomi</taxon>
        <taxon>Mammalia</taxon>
        <taxon>Eutheria</taxon>
        <taxon>Laurasiatheria</taxon>
        <taxon>Eulipotyphla</taxon>
        <taxon>Talpidae</taxon>
        <taxon>Galemys</taxon>
    </lineage>
</organism>
<dbReference type="InterPro" id="IPR007110">
    <property type="entry name" value="Ig-like_dom"/>
</dbReference>
<protein>
    <submittedName>
        <fullName evidence="4">Sperm acrosome membrane-associated protein 6</fullName>
    </submittedName>
</protein>
<keyword evidence="5" id="KW-1185">Reference proteome</keyword>
<dbReference type="Proteomes" id="UP000700334">
    <property type="component" value="Unassembled WGS sequence"/>
</dbReference>
<dbReference type="EMBL" id="JAGFMF010011844">
    <property type="protein sequence ID" value="KAG8511292.1"/>
    <property type="molecule type" value="Genomic_DNA"/>
</dbReference>
<feature type="signal peptide" evidence="2">
    <location>
        <begin position="1"/>
        <end position="21"/>
    </location>
</feature>
<evidence type="ECO:0000259" key="3">
    <source>
        <dbReference type="PROSITE" id="PS50835"/>
    </source>
</evidence>
<feature type="chain" id="PRO_5035310864" evidence="2">
    <location>
        <begin position="22"/>
        <end position="402"/>
    </location>
</feature>